<dbReference type="GO" id="GO:0008168">
    <property type="term" value="F:methyltransferase activity"/>
    <property type="evidence" value="ECO:0007669"/>
    <property type="project" value="UniProtKB-KW"/>
</dbReference>
<organism evidence="2 3">
    <name type="scientific">Sphingopyxis macrogoltabida</name>
    <name type="common">Sphingomonas macrogoltabidus</name>
    <dbReference type="NCBI Taxonomy" id="33050"/>
    <lineage>
        <taxon>Bacteria</taxon>
        <taxon>Pseudomonadati</taxon>
        <taxon>Pseudomonadota</taxon>
        <taxon>Alphaproteobacteria</taxon>
        <taxon>Sphingomonadales</taxon>
        <taxon>Sphingomonadaceae</taxon>
        <taxon>Sphingopyxis</taxon>
    </lineage>
</organism>
<dbReference type="EMBL" id="QFPJ01000034">
    <property type="protein sequence ID" value="PZQ21213.1"/>
    <property type="molecule type" value="Genomic_DNA"/>
</dbReference>
<evidence type="ECO:0000313" key="2">
    <source>
        <dbReference type="EMBL" id="PZQ21213.1"/>
    </source>
</evidence>
<dbReference type="Proteomes" id="UP000248597">
    <property type="component" value="Unassembled WGS sequence"/>
</dbReference>
<sequence>MTPALSTSPLSTPSPIAAFLDYGVKKTLHKWAARAASKVARRDGRDVVTSRYGVRMRANWRDRTFQYCRYATYGRVLSGYLAAQERPFGFVDIGANQGLYSLLAARNPQCVGVTAFEPVAATFALLRDNIALNGAEAHIRPVHAAVSLQSGMATIATDTAHSGVASLRDTAATGVGEDIRILGITGVDTLLPPDAPLIVKIDVEGHEETVVEALIASMHRDRIASLFYEVDSRWTDAAAIESRLRAAGFGRFDRFGIGRHYDILARRAATT</sequence>
<keyword evidence="2" id="KW-0808">Transferase</keyword>
<proteinExistence type="predicted"/>
<dbReference type="NCBIfam" id="TIGR01444">
    <property type="entry name" value="fkbM_fam"/>
    <property type="match status" value="1"/>
</dbReference>
<dbReference type="GO" id="GO:0032259">
    <property type="term" value="P:methylation"/>
    <property type="evidence" value="ECO:0007669"/>
    <property type="project" value="UniProtKB-KW"/>
</dbReference>
<name>A0A2W5MU17_SPHMC</name>
<comment type="caution">
    <text evidence="2">The sequence shown here is derived from an EMBL/GenBank/DDBJ whole genome shotgun (WGS) entry which is preliminary data.</text>
</comment>
<evidence type="ECO:0000259" key="1">
    <source>
        <dbReference type="Pfam" id="PF05050"/>
    </source>
</evidence>
<accession>A0A2W5MU17</accession>
<dbReference type="InterPro" id="IPR006342">
    <property type="entry name" value="FkbM_mtfrase"/>
</dbReference>
<dbReference type="InterPro" id="IPR029063">
    <property type="entry name" value="SAM-dependent_MTases_sf"/>
</dbReference>
<dbReference type="PANTHER" id="PTHR34203:SF15">
    <property type="entry name" value="SLL1173 PROTEIN"/>
    <property type="match status" value="1"/>
</dbReference>
<dbReference type="Pfam" id="PF05050">
    <property type="entry name" value="Methyltransf_21"/>
    <property type="match status" value="1"/>
</dbReference>
<evidence type="ECO:0000313" key="3">
    <source>
        <dbReference type="Proteomes" id="UP000248597"/>
    </source>
</evidence>
<dbReference type="Gene3D" id="3.40.50.150">
    <property type="entry name" value="Vaccinia Virus protein VP39"/>
    <property type="match status" value="1"/>
</dbReference>
<keyword evidence="2" id="KW-0489">Methyltransferase</keyword>
<feature type="domain" description="Methyltransferase FkbM" evidence="1">
    <location>
        <begin position="92"/>
        <end position="249"/>
    </location>
</feature>
<dbReference type="PANTHER" id="PTHR34203">
    <property type="entry name" value="METHYLTRANSFERASE, FKBM FAMILY PROTEIN"/>
    <property type="match status" value="1"/>
</dbReference>
<protein>
    <submittedName>
        <fullName evidence="2">FkbM family methyltransferase</fullName>
    </submittedName>
</protein>
<gene>
    <name evidence="2" type="ORF">DI569_12775</name>
</gene>
<dbReference type="InterPro" id="IPR052514">
    <property type="entry name" value="SAM-dependent_MTase"/>
</dbReference>
<reference evidence="2 3" key="1">
    <citation type="submission" date="2017-08" db="EMBL/GenBank/DDBJ databases">
        <title>Infants hospitalized years apart are colonized by the same room-sourced microbial strains.</title>
        <authorList>
            <person name="Brooks B."/>
            <person name="Olm M.R."/>
            <person name="Firek B.A."/>
            <person name="Baker R."/>
            <person name="Thomas B.C."/>
            <person name="Morowitz M.J."/>
            <person name="Banfield J.F."/>
        </authorList>
    </citation>
    <scope>NUCLEOTIDE SEQUENCE [LARGE SCALE GENOMIC DNA]</scope>
    <source>
        <strain evidence="2">S2_005_003_R2_47</strain>
    </source>
</reference>
<dbReference type="SUPFAM" id="SSF53335">
    <property type="entry name" value="S-adenosyl-L-methionine-dependent methyltransferases"/>
    <property type="match status" value="1"/>
</dbReference>
<dbReference type="AlphaFoldDB" id="A0A2W5MU17"/>